<feature type="transmembrane region" description="Helical" evidence="1">
    <location>
        <begin position="94"/>
        <end position="111"/>
    </location>
</feature>
<feature type="transmembrane region" description="Helical" evidence="1">
    <location>
        <begin position="21"/>
        <end position="40"/>
    </location>
</feature>
<feature type="transmembrane region" description="Helical" evidence="1">
    <location>
        <begin position="131"/>
        <end position="159"/>
    </location>
</feature>
<sequence length="161" mass="17716">MGTKSVYRIEDEPRPGGLARFAVAPFWPLLALMMGGLWLGLPWFVLNSIAVGSPTRVREWIWVGVGTVGSVIIGLLLISLLNNGYLTTQAEIQYALLVLVVWKLTIGYVLYTLQNSTIELYQYYGGELNRFAPLVALGGAFVLKGVVVKLVPATLWYLVVS</sequence>
<evidence type="ECO:0000256" key="1">
    <source>
        <dbReference type="SAM" id="Phobius"/>
    </source>
</evidence>
<dbReference type="RefSeq" id="WP_114882296.1">
    <property type="nucleotide sequence ID" value="NZ_CP029608.1"/>
</dbReference>
<reference evidence="2 3" key="1">
    <citation type="submission" date="2018-05" db="EMBL/GenBank/DDBJ databases">
        <title>Complete genome sequence of Pseudomonas kribbensis 46-2(T).</title>
        <authorList>
            <person name="Jeong H."/>
            <person name="Lee S.-G."/>
            <person name="Rha E."/>
            <person name="Kim H."/>
        </authorList>
    </citation>
    <scope>NUCLEOTIDE SEQUENCE [LARGE SCALE GENOMIC DNA]</scope>
    <source>
        <strain evidence="2 3">46-2</strain>
    </source>
</reference>
<feature type="transmembrane region" description="Helical" evidence="1">
    <location>
        <begin position="60"/>
        <end position="82"/>
    </location>
</feature>
<dbReference type="EMBL" id="CP029608">
    <property type="protein sequence ID" value="AXI61102.1"/>
    <property type="molecule type" value="Genomic_DNA"/>
</dbReference>
<keyword evidence="1" id="KW-1133">Transmembrane helix</keyword>
<proteinExistence type="predicted"/>
<keyword evidence="3" id="KW-1185">Reference proteome</keyword>
<name>A0A345RP86_9PSED</name>
<evidence type="ECO:0000313" key="2">
    <source>
        <dbReference type="EMBL" id="AXI61102.1"/>
    </source>
</evidence>
<gene>
    <name evidence="2" type="ORF">DLD99_11655</name>
</gene>
<keyword evidence="1" id="KW-0812">Transmembrane</keyword>
<protein>
    <submittedName>
        <fullName evidence="2">Uncharacterized protein</fullName>
    </submittedName>
</protein>
<dbReference type="Proteomes" id="UP000253720">
    <property type="component" value="Chromosome"/>
</dbReference>
<organism evidence="2 3">
    <name type="scientific">Pseudomonas kribbensis</name>
    <dbReference type="NCBI Taxonomy" id="1628086"/>
    <lineage>
        <taxon>Bacteria</taxon>
        <taxon>Pseudomonadati</taxon>
        <taxon>Pseudomonadota</taxon>
        <taxon>Gammaproteobacteria</taxon>
        <taxon>Pseudomonadales</taxon>
        <taxon>Pseudomonadaceae</taxon>
        <taxon>Pseudomonas</taxon>
    </lineage>
</organism>
<keyword evidence="1" id="KW-0472">Membrane</keyword>
<dbReference type="AlphaFoldDB" id="A0A345RP86"/>
<evidence type="ECO:0000313" key="3">
    <source>
        <dbReference type="Proteomes" id="UP000253720"/>
    </source>
</evidence>
<accession>A0A345RP86</accession>
<dbReference type="KEGG" id="pke:DLD99_11655"/>